<dbReference type="Proteomes" id="UP000003146">
    <property type="component" value="Unassembled WGS sequence"/>
</dbReference>
<gene>
    <name evidence="1" type="ORF">BACCOP_00106</name>
</gene>
<dbReference type="HOGENOM" id="CLU_3265512_0_0_10"/>
<reference evidence="1 2" key="2">
    <citation type="submission" date="2008-04" db="EMBL/GenBank/DDBJ databases">
        <authorList>
            <person name="Fulton L."/>
            <person name="Clifton S."/>
            <person name="Fulton B."/>
            <person name="Xu J."/>
            <person name="Minx P."/>
            <person name="Pepin K.H."/>
            <person name="Johnson M."/>
            <person name="Thiruvilangam P."/>
            <person name="Bhonagiri V."/>
            <person name="Nash W.E."/>
            <person name="Mardis E.R."/>
            <person name="Wilson R.K."/>
        </authorList>
    </citation>
    <scope>NUCLEOTIDE SEQUENCE [LARGE SCALE GENOMIC DNA]</scope>
    <source>
        <strain evidence="1 2">DSM 17136</strain>
    </source>
</reference>
<accession>B3JE17</accession>
<dbReference type="AlphaFoldDB" id="B3JE17"/>
<dbReference type="EMBL" id="ABIY02000016">
    <property type="protein sequence ID" value="EDV02719.1"/>
    <property type="molecule type" value="Genomic_DNA"/>
</dbReference>
<name>B3JE17_9BACT</name>
<evidence type="ECO:0000313" key="1">
    <source>
        <dbReference type="EMBL" id="EDV02719.1"/>
    </source>
</evidence>
<comment type="caution">
    <text evidence="1">The sequence shown here is derived from an EMBL/GenBank/DDBJ whole genome shotgun (WGS) entry which is preliminary data.</text>
</comment>
<protein>
    <submittedName>
        <fullName evidence="1">Uncharacterized protein</fullName>
    </submittedName>
</protein>
<sequence>MFFFLHGYITLIFSQIFTENIFWSFSRCLIFCSKSERVFTF</sequence>
<reference evidence="1 2" key="1">
    <citation type="submission" date="2008-04" db="EMBL/GenBank/DDBJ databases">
        <title>Draft genome sequence of Bacteroides coprocola (DSM 17136).</title>
        <authorList>
            <person name="Sudarsanam P."/>
            <person name="Ley R."/>
            <person name="Guruge J."/>
            <person name="Turnbaugh P.J."/>
            <person name="Mahowald M."/>
            <person name="Liep D."/>
            <person name="Gordon J."/>
        </authorList>
    </citation>
    <scope>NUCLEOTIDE SEQUENCE [LARGE SCALE GENOMIC DNA]</scope>
    <source>
        <strain evidence="1 2">DSM 17136</strain>
    </source>
</reference>
<proteinExistence type="predicted"/>
<organism evidence="1 2">
    <name type="scientific">Phocaeicola coprocola DSM 17136</name>
    <dbReference type="NCBI Taxonomy" id="470145"/>
    <lineage>
        <taxon>Bacteria</taxon>
        <taxon>Pseudomonadati</taxon>
        <taxon>Bacteroidota</taxon>
        <taxon>Bacteroidia</taxon>
        <taxon>Bacteroidales</taxon>
        <taxon>Bacteroidaceae</taxon>
        <taxon>Phocaeicola</taxon>
    </lineage>
</organism>
<evidence type="ECO:0000313" key="2">
    <source>
        <dbReference type="Proteomes" id="UP000003146"/>
    </source>
</evidence>
<dbReference type="STRING" id="470145.BACCOP_00106"/>